<evidence type="ECO:0000256" key="2">
    <source>
        <dbReference type="ARBA" id="ARBA00010735"/>
    </source>
</evidence>
<proteinExistence type="inferred from homology"/>
<evidence type="ECO:0000256" key="8">
    <source>
        <dbReference type="SAM" id="Phobius"/>
    </source>
</evidence>
<keyword evidence="6 8" id="KW-1133">Transmembrane helix</keyword>
<keyword evidence="3" id="KW-0813">Transport</keyword>
<dbReference type="InterPro" id="IPR011606">
    <property type="entry name" value="Brnchd-chn_aa_trnsp_permease"/>
</dbReference>
<dbReference type="PANTHER" id="PTHR34979">
    <property type="entry name" value="INNER MEMBRANE PROTEIN YGAZ"/>
    <property type="match status" value="1"/>
</dbReference>
<evidence type="ECO:0000313" key="9">
    <source>
        <dbReference type="EMBL" id="MBC8611573.1"/>
    </source>
</evidence>
<comment type="similarity">
    <text evidence="2">Belongs to the AzlC family.</text>
</comment>
<protein>
    <submittedName>
        <fullName evidence="9">AzlC family ABC transporter permease</fullName>
    </submittedName>
</protein>
<dbReference type="Proteomes" id="UP000632659">
    <property type="component" value="Unassembled WGS sequence"/>
</dbReference>
<feature type="transmembrane region" description="Helical" evidence="8">
    <location>
        <begin position="177"/>
        <end position="197"/>
    </location>
</feature>
<feature type="transmembrane region" description="Helical" evidence="8">
    <location>
        <begin position="204"/>
        <end position="222"/>
    </location>
</feature>
<keyword evidence="7 8" id="KW-0472">Membrane</keyword>
<dbReference type="Pfam" id="PF03591">
    <property type="entry name" value="AzlC"/>
    <property type="match status" value="1"/>
</dbReference>
<feature type="transmembrane region" description="Helical" evidence="8">
    <location>
        <begin position="149"/>
        <end position="171"/>
    </location>
</feature>
<dbReference type="GO" id="GO:0005886">
    <property type="term" value="C:plasma membrane"/>
    <property type="evidence" value="ECO:0007669"/>
    <property type="project" value="UniProtKB-SubCell"/>
</dbReference>
<feature type="transmembrane region" description="Helical" evidence="8">
    <location>
        <begin position="78"/>
        <end position="103"/>
    </location>
</feature>
<evidence type="ECO:0000256" key="3">
    <source>
        <dbReference type="ARBA" id="ARBA00022448"/>
    </source>
</evidence>
<dbReference type="PANTHER" id="PTHR34979:SF1">
    <property type="entry name" value="INNER MEMBRANE PROTEIN YGAZ"/>
    <property type="match status" value="1"/>
</dbReference>
<dbReference type="OrthoDB" id="3177005at2"/>
<dbReference type="AlphaFoldDB" id="A0A8J6PEX6"/>
<gene>
    <name evidence="9" type="ORF">H8702_10740</name>
</gene>
<keyword evidence="10" id="KW-1185">Reference proteome</keyword>
<evidence type="ECO:0000256" key="6">
    <source>
        <dbReference type="ARBA" id="ARBA00022989"/>
    </source>
</evidence>
<dbReference type="EMBL" id="JACRTL010000006">
    <property type="protein sequence ID" value="MBC8611573.1"/>
    <property type="molecule type" value="Genomic_DNA"/>
</dbReference>
<name>A0A8J6PEX6_9FIRM</name>
<keyword evidence="4" id="KW-1003">Cell membrane</keyword>
<evidence type="ECO:0000256" key="7">
    <source>
        <dbReference type="ARBA" id="ARBA00023136"/>
    </source>
</evidence>
<sequence length="261" mass="27920">MDEASYQRSTHFTARCSVLNQPLQPLSFQKGLRDGIPICLGYLSVSFTFGMMATEGGLPVWIAVLISMTNLTSAGQFAGTALILSGGMYIEIAVTTFVINIRYMLMSLSLSQKVEDSMTMPQRLGLSFGITDEIFAVAMQQRGLINARYLTGLILTPYFGWAAGTFLGAAATGFLPLAVRSALGIAIYGMFIAIIVPPAAKSRPILFVVAIAAGLSCIFRYVPVLNTLSSGWVIIICAVIASGLAAWKFPVAEDDPEEVPA</sequence>
<evidence type="ECO:0000256" key="1">
    <source>
        <dbReference type="ARBA" id="ARBA00004651"/>
    </source>
</evidence>
<feature type="transmembrane region" description="Helical" evidence="8">
    <location>
        <begin position="228"/>
        <end position="247"/>
    </location>
</feature>
<feature type="transmembrane region" description="Helical" evidence="8">
    <location>
        <begin position="40"/>
        <end position="66"/>
    </location>
</feature>
<organism evidence="9 10">
    <name type="scientific">Massiliimalia timonensis</name>
    <dbReference type="NCBI Taxonomy" id="1987501"/>
    <lineage>
        <taxon>Bacteria</taxon>
        <taxon>Bacillati</taxon>
        <taxon>Bacillota</taxon>
        <taxon>Clostridia</taxon>
        <taxon>Eubacteriales</taxon>
        <taxon>Oscillospiraceae</taxon>
        <taxon>Massiliimalia</taxon>
    </lineage>
</organism>
<evidence type="ECO:0000313" key="10">
    <source>
        <dbReference type="Proteomes" id="UP000632659"/>
    </source>
</evidence>
<evidence type="ECO:0000256" key="4">
    <source>
        <dbReference type="ARBA" id="ARBA00022475"/>
    </source>
</evidence>
<comment type="caution">
    <text evidence="9">The sequence shown here is derived from an EMBL/GenBank/DDBJ whole genome shotgun (WGS) entry which is preliminary data.</text>
</comment>
<keyword evidence="5 8" id="KW-0812">Transmembrane</keyword>
<comment type="subcellular location">
    <subcellularLocation>
        <location evidence="1">Cell membrane</location>
        <topology evidence="1">Multi-pass membrane protein</topology>
    </subcellularLocation>
</comment>
<evidence type="ECO:0000256" key="5">
    <source>
        <dbReference type="ARBA" id="ARBA00022692"/>
    </source>
</evidence>
<reference evidence="9" key="1">
    <citation type="submission" date="2020-08" db="EMBL/GenBank/DDBJ databases">
        <title>Genome public.</title>
        <authorList>
            <person name="Liu C."/>
            <person name="Sun Q."/>
        </authorList>
    </citation>
    <scope>NUCLEOTIDE SEQUENCE</scope>
    <source>
        <strain evidence="9">NSJ-15</strain>
    </source>
</reference>
<accession>A0A8J6PEX6</accession>
<dbReference type="GO" id="GO:1903785">
    <property type="term" value="P:L-valine transmembrane transport"/>
    <property type="evidence" value="ECO:0007669"/>
    <property type="project" value="TreeGrafter"/>
</dbReference>